<gene>
    <name evidence="2" type="ORF">PSON_ATCC_30995.1.T0020329</name>
</gene>
<keyword evidence="1" id="KW-1133">Transmembrane helix</keyword>
<organism evidence="2 3">
    <name type="scientific">Paramecium sonneborni</name>
    <dbReference type="NCBI Taxonomy" id="65129"/>
    <lineage>
        <taxon>Eukaryota</taxon>
        <taxon>Sar</taxon>
        <taxon>Alveolata</taxon>
        <taxon>Ciliophora</taxon>
        <taxon>Intramacronucleata</taxon>
        <taxon>Oligohymenophorea</taxon>
        <taxon>Peniculida</taxon>
        <taxon>Parameciidae</taxon>
        <taxon>Paramecium</taxon>
    </lineage>
</organism>
<accession>A0A8S1JXV0</accession>
<keyword evidence="3" id="KW-1185">Reference proteome</keyword>
<dbReference type="Proteomes" id="UP000692954">
    <property type="component" value="Unassembled WGS sequence"/>
</dbReference>
<dbReference type="OrthoDB" id="72053at2759"/>
<feature type="transmembrane region" description="Helical" evidence="1">
    <location>
        <begin position="86"/>
        <end position="105"/>
    </location>
</feature>
<keyword evidence="1" id="KW-0812">Transmembrane</keyword>
<dbReference type="AlphaFoldDB" id="A0A8S1JXV0"/>
<dbReference type="EMBL" id="CAJJDN010000002">
    <property type="protein sequence ID" value="CAD8047311.1"/>
    <property type="molecule type" value="Genomic_DNA"/>
</dbReference>
<evidence type="ECO:0000313" key="3">
    <source>
        <dbReference type="Proteomes" id="UP000692954"/>
    </source>
</evidence>
<proteinExistence type="predicted"/>
<keyword evidence="1" id="KW-0472">Membrane</keyword>
<name>A0A8S1JXV0_9CILI</name>
<evidence type="ECO:0000313" key="2">
    <source>
        <dbReference type="EMBL" id="CAD8047311.1"/>
    </source>
</evidence>
<evidence type="ECO:0000256" key="1">
    <source>
        <dbReference type="SAM" id="Phobius"/>
    </source>
</evidence>
<reference evidence="2" key="1">
    <citation type="submission" date="2021-01" db="EMBL/GenBank/DDBJ databases">
        <authorList>
            <consortium name="Genoscope - CEA"/>
            <person name="William W."/>
        </authorList>
    </citation>
    <scope>NUCLEOTIDE SEQUENCE</scope>
</reference>
<comment type="caution">
    <text evidence="2">The sequence shown here is derived from an EMBL/GenBank/DDBJ whole genome shotgun (WGS) entry which is preliminary data.</text>
</comment>
<sequence length="127" mass="14963">MDKLVDEVNNKFIAVDCIVNPDVKIRFGVKGYFTLLYVKDNKTYKFQGQRNPDLLIKFNQEDYSDAKEISDIPKFELYNENLIDKYFAVILLSLLIFVVIILCGNDCKENRKLDKIEKELQEQMKEN</sequence>
<protein>
    <submittedName>
        <fullName evidence="2">Uncharacterized protein</fullName>
    </submittedName>
</protein>